<dbReference type="Proteomes" id="UP000025227">
    <property type="component" value="Unplaced"/>
</dbReference>
<dbReference type="PROSITE" id="PS50112">
    <property type="entry name" value="PAS"/>
    <property type="match status" value="1"/>
</dbReference>
<dbReference type="Pfam" id="PF14598">
    <property type="entry name" value="PAS_11"/>
    <property type="match status" value="1"/>
</dbReference>
<sequence>MMDQRQVIFREIDNLKQALPVSKAILEQQDRTSVLRVASTYLAMRNYFNRQVLFSKDIIETTSLILQALDGFCFILDERFHILYITESVSTHLGFSQVQMVGCCMSDFVHPEDFCVLNHVMSINVGVPQCYTHKLESTTQFTLRMTSKLPKRSCGFMYAGYKTILCTGFVRGVAVNGVVRGDILLASGQMIDRPGLLEVPLSSQQFLLRTTPDLCIVFCDARVGEVLRFNPADLVDRSLYHLISVEDCESLLRAHMMILRPEECQSVTQYVGMFCQGGGLATVALHLIKLPSNHVGATFSISIICTLAGLSPLPVTMDVIQFLQPFDTKESIGLGAHSSAFYADAMNKELGPSRLLPLIGNKRPGRKRPDSDPEASMMSTKLLRSV</sequence>
<dbReference type="AlphaFoldDB" id="A0A7I4Y8S8"/>
<name>A0A7I4Y8S8_HAECO</name>
<comment type="subcellular location">
    <subcellularLocation>
        <location evidence="1">Nucleus</location>
    </subcellularLocation>
</comment>
<evidence type="ECO:0000313" key="8">
    <source>
        <dbReference type="WBParaSite" id="HCON_00061234-00001"/>
    </source>
</evidence>
<proteinExistence type="predicted"/>
<keyword evidence="3" id="KW-0804">Transcription</keyword>
<evidence type="ECO:0000313" key="7">
    <source>
        <dbReference type="Proteomes" id="UP000025227"/>
    </source>
</evidence>
<dbReference type="GO" id="GO:0005634">
    <property type="term" value="C:nucleus"/>
    <property type="evidence" value="ECO:0007669"/>
    <property type="project" value="UniProtKB-SubCell"/>
</dbReference>
<dbReference type="PANTHER" id="PTHR23043">
    <property type="entry name" value="HYPOXIA-INDUCIBLE FACTOR 1 ALPHA"/>
    <property type="match status" value="1"/>
</dbReference>
<evidence type="ECO:0000256" key="3">
    <source>
        <dbReference type="ARBA" id="ARBA00023163"/>
    </source>
</evidence>
<keyword evidence="2" id="KW-0805">Transcription regulation</keyword>
<dbReference type="WBParaSite" id="HCON_00061234-00001">
    <property type="protein sequence ID" value="HCON_00061234-00001"/>
    <property type="gene ID" value="HCON_00061234"/>
</dbReference>
<dbReference type="GO" id="GO:0000981">
    <property type="term" value="F:DNA-binding transcription factor activity, RNA polymerase II-specific"/>
    <property type="evidence" value="ECO:0007669"/>
    <property type="project" value="TreeGrafter"/>
</dbReference>
<protein>
    <submittedName>
        <fullName evidence="8">PAS domain-containing protein</fullName>
    </submittedName>
</protein>
<dbReference type="OrthoDB" id="6021714at2759"/>
<accession>A0A7I4Y8S8</accession>
<dbReference type="SUPFAM" id="SSF55785">
    <property type="entry name" value="PYP-like sensor domain (PAS domain)"/>
    <property type="match status" value="2"/>
</dbReference>
<dbReference type="Gene3D" id="3.30.450.20">
    <property type="entry name" value="PAS domain"/>
    <property type="match status" value="2"/>
</dbReference>
<feature type="region of interest" description="Disordered" evidence="5">
    <location>
        <begin position="360"/>
        <end position="386"/>
    </location>
</feature>
<dbReference type="GO" id="GO:0010557">
    <property type="term" value="P:positive regulation of macromolecule biosynthetic process"/>
    <property type="evidence" value="ECO:0007669"/>
    <property type="project" value="UniProtKB-ARBA"/>
</dbReference>
<dbReference type="InterPro" id="IPR000014">
    <property type="entry name" value="PAS"/>
</dbReference>
<keyword evidence="4" id="KW-0539">Nucleus</keyword>
<evidence type="ECO:0000256" key="2">
    <source>
        <dbReference type="ARBA" id="ARBA00023015"/>
    </source>
</evidence>
<evidence type="ECO:0000256" key="5">
    <source>
        <dbReference type="SAM" id="MobiDB-lite"/>
    </source>
</evidence>
<evidence type="ECO:0000259" key="6">
    <source>
        <dbReference type="PROSITE" id="PS50112"/>
    </source>
</evidence>
<evidence type="ECO:0000256" key="4">
    <source>
        <dbReference type="ARBA" id="ARBA00023242"/>
    </source>
</evidence>
<evidence type="ECO:0000256" key="1">
    <source>
        <dbReference type="ARBA" id="ARBA00004123"/>
    </source>
</evidence>
<keyword evidence="7" id="KW-1185">Reference proteome</keyword>
<dbReference type="GO" id="GO:0000977">
    <property type="term" value="F:RNA polymerase II transcription regulatory region sequence-specific DNA binding"/>
    <property type="evidence" value="ECO:0007669"/>
    <property type="project" value="TreeGrafter"/>
</dbReference>
<dbReference type="SMART" id="SM00091">
    <property type="entry name" value="PAS"/>
    <property type="match status" value="2"/>
</dbReference>
<dbReference type="InterPro" id="IPR035965">
    <property type="entry name" value="PAS-like_dom_sf"/>
</dbReference>
<feature type="domain" description="PAS" evidence="6">
    <location>
        <begin position="65"/>
        <end position="113"/>
    </location>
</feature>
<organism evidence="7 8">
    <name type="scientific">Haemonchus contortus</name>
    <name type="common">Barber pole worm</name>
    <dbReference type="NCBI Taxonomy" id="6289"/>
    <lineage>
        <taxon>Eukaryota</taxon>
        <taxon>Metazoa</taxon>
        <taxon>Ecdysozoa</taxon>
        <taxon>Nematoda</taxon>
        <taxon>Chromadorea</taxon>
        <taxon>Rhabditida</taxon>
        <taxon>Rhabditina</taxon>
        <taxon>Rhabditomorpha</taxon>
        <taxon>Strongyloidea</taxon>
        <taxon>Trichostrongylidae</taxon>
        <taxon>Haemonchus</taxon>
    </lineage>
</organism>
<reference evidence="8" key="1">
    <citation type="submission" date="2020-12" db="UniProtKB">
        <authorList>
            <consortium name="WormBaseParasite"/>
        </authorList>
    </citation>
    <scope>IDENTIFICATION</scope>
    <source>
        <strain evidence="8">MHco3</strain>
    </source>
</reference>
<dbReference type="CDD" id="cd00130">
    <property type="entry name" value="PAS"/>
    <property type="match status" value="1"/>
</dbReference>
<dbReference type="PANTHER" id="PTHR23043:SF17">
    <property type="entry name" value="PROTEIN SIMILAR"/>
    <property type="match status" value="1"/>
</dbReference>